<keyword evidence="5 8" id="KW-0963">Cytoplasm</keyword>
<comment type="function">
    <text evidence="7 8">Plays a role in the regulation of phosphate uptake.</text>
</comment>
<evidence type="ECO:0000313" key="11">
    <source>
        <dbReference type="EMBL" id="MBA9075308.1"/>
    </source>
</evidence>
<evidence type="ECO:0000259" key="10">
    <source>
        <dbReference type="Pfam" id="PF01895"/>
    </source>
</evidence>
<accession>A0A839GLG0</accession>
<dbReference type="PANTHER" id="PTHR42930:SF3">
    <property type="entry name" value="PHOSPHATE-SPECIFIC TRANSPORT SYSTEM ACCESSORY PROTEIN PHOU"/>
    <property type="match status" value="1"/>
</dbReference>
<evidence type="ECO:0000256" key="8">
    <source>
        <dbReference type="PIRNR" id="PIRNR003107"/>
    </source>
</evidence>
<feature type="compositionally biased region" description="Basic residues" evidence="9">
    <location>
        <begin position="216"/>
        <end position="226"/>
    </location>
</feature>
<dbReference type="Proteomes" id="UP000563094">
    <property type="component" value="Unassembled WGS sequence"/>
</dbReference>
<dbReference type="AlphaFoldDB" id="A0A839GLG0"/>
<dbReference type="PANTHER" id="PTHR42930">
    <property type="entry name" value="PHOSPHATE-SPECIFIC TRANSPORT SYSTEM ACCESSORY PROTEIN PHOU"/>
    <property type="match status" value="1"/>
</dbReference>
<comment type="subunit">
    <text evidence="3 8">Homodimer.</text>
</comment>
<feature type="domain" description="PhoU" evidence="10">
    <location>
        <begin position="16"/>
        <end position="103"/>
    </location>
</feature>
<dbReference type="RefSeq" id="WP_066829683.1">
    <property type="nucleotide sequence ID" value="NZ_JACJIQ010000001.1"/>
</dbReference>
<dbReference type="NCBIfam" id="TIGR02135">
    <property type="entry name" value="phoU_full"/>
    <property type="match status" value="1"/>
</dbReference>
<dbReference type="FunFam" id="1.20.58.220:FF:000004">
    <property type="entry name" value="Phosphate-specific transport system accessory protein PhoU"/>
    <property type="match status" value="1"/>
</dbReference>
<organism evidence="11 12">
    <name type="scientific">Rufibacter quisquiliarum</name>
    <dbReference type="NCBI Taxonomy" id="1549639"/>
    <lineage>
        <taxon>Bacteria</taxon>
        <taxon>Pseudomonadati</taxon>
        <taxon>Bacteroidota</taxon>
        <taxon>Cytophagia</taxon>
        <taxon>Cytophagales</taxon>
        <taxon>Hymenobacteraceae</taxon>
        <taxon>Rufibacter</taxon>
    </lineage>
</organism>
<keyword evidence="12" id="KW-1185">Reference proteome</keyword>
<dbReference type="InterPro" id="IPR028366">
    <property type="entry name" value="PhoU"/>
</dbReference>
<evidence type="ECO:0000256" key="1">
    <source>
        <dbReference type="ARBA" id="ARBA00004496"/>
    </source>
</evidence>
<dbReference type="Pfam" id="PF01895">
    <property type="entry name" value="PhoU"/>
    <property type="match status" value="2"/>
</dbReference>
<comment type="similarity">
    <text evidence="2 8">Belongs to the PhoU family.</text>
</comment>
<sequence length="239" mass="27184">MNHLEKELLAIKNKVNEMWSLVEFQVLAGKDALLNGDQELTKKIIKRGRKVNAYDIKIDRMCENIFALYNPVAVDLRWLMAILKINANIERIGDSSEGIARLVKEAKAPIDPELLQVTRVLEMYEAAETMLAEVQRAFYEENTALARAIIKRDKLLNKIHVKTDQVIIKYIQAHPENIAQSLKISGIIRKLERIGDQITNIAEEIIFYVDAKVVKHKDKAKKKKKKGGEDKPSGTTPSL</sequence>
<keyword evidence="6 8" id="KW-0592">Phosphate transport</keyword>
<dbReference type="PIRSF" id="PIRSF003107">
    <property type="entry name" value="PhoU"/>
    <property type="match status" value="1"/>
</dbReference>
<gene>
    <name evidence="11" type="ORF">FHS90_000005</name>
</gene>
<dbReference type="GO" id="GO:0005737">
    <property type="term" value="C:cytoplasm"/>
    <property type="evidence" value="ECO:0007669"/>
    <property type="project" value="UniProtKB-SubCell"/>
</dbReference>
<dbReference type="InterPro" id="IPR038078">
    <property type="entry name" value="PhoU-like_sf"/>
</dbReference>
<dbReference type="EMBL" id="JACJIQ010000001">
    <property type="protein sequence ID" value="MBA9075308.1"/>
    <property type="molecule type" value="Genomic_DNA"/>
</dbReference>
<evidence type="ECO:0000313" key="12">
    <source>
        <dbReference type="Proteomes" id="UP000563094"/>
    </source>
</evidence>
<evidence type="ECO:0000256" key="5">
    <source>
        <dbReference type="ARBA" id="ARBA00022490"/>
    </source>
</evidence>
<dbReference type="GO" id="GO:0045936">
    <property type="term" value="P:negative regulation of phosphate metabolic process"/>
    <property type="evidence" value="ECO:0007669"/>
    <property type="project" value="InterPro"/>
</dbReference>
<evidence type="ECO:0000256" key="7">
    <source>
        <dbReference type="ARBA" id="ARBA00056181"/>
    </source>
</evidence>
<keyword evidence="4 8" id="KW-0813">Transport</keyword>
<comment type="caution">
    <text evidence="11">The sequence shown here is derived from an EMBL/GenBank/DDBJ whole genome shotgun (WGS) entry which is preliminary data.</text>
</comment>
<dbReference type="Gene3D" id="1.20.58.220">
    <property type="entry name" value="Phosphate transport system protein phou homolog 2, domain 2"/>
    <property type="match status" value="1"/>
</dbReference>
<dbReference type="SUPFAM" id="SSF109755">
    <property type="entry name" value="PhoU-like"/>
    <property type="match status" value="1"/>
</dbReference>
<dbReference type="GO" id="GO:0030643">
    <property type="term" value="P:intracellular phosphate ion homeostasis"/>
    <property type="evidence" value="ECO:0007669"/>
    <property type="project" value="InterPro"/>
</dbReference>
<dbReference type="InterPro" id="IPR026022">
    <property type="entry name" value="PhoU_dom"/>
</dbReference>
<feature type="domain" description="PhoU" evidence="10">
    <location>
        <begin position="120"/>
        <end position="205"/>
    </location>
</feature>
<evidence type="ECO:0000256" key="2">
    <source>
        <dbReference type="ARBA" id="ARBA00008107"/>
    </source>
</evidence>
<reference evidence="11 12" key="1">
    <citation type="submission" date="2020-08" db="EMBL/GenBank/DDBJ databases">
        <title>Genomic Encyclopedia of Type Strains, Phase IV (KMG-IV): sequencing the most valuable type-strain genomes for metagenomic binning, comparative biology and taxonomic classification.</title>
        <authorList>
            <person name="Goeker M."/>
        </authorList>
    </citation>
    <scope>NUCLEOTIDE SEQUENCE [LARGE SCALE GENOMIC DNA]</scope>
    <source>
        <strain evidence="11 12">DSM 29854</strain>
    </source>
</reference>
<protein>
    <recommendedName>
        <fullName evidence="8">Phosphate-specific transport system accessory protein PhoU</fullName>
    </recommendedName>
</protein>
<evidence type="ECO:0000256" key="9">
    <source>
        <dbReference type="SAM" id="MobiDB-lite"/>
    </source>
</evidence>
<name>A0A839GLG0_9BACT</name>
<feature type="region of interest" description="Disordered" evidence="9">
    <location>
        <begin position="216"/>
        <end position="239"/>
    </location>
</feature>
<evidence type="ECO:0000256" key="4">
    <source>
        <dbReference type="ARBA" id="ARBA00022448"/>
    </source>
</evidence>
<dbReference type="GO" id="GO:0006817">
    <property type="term" value="P:phosphate ion transport"/>
    <property type="evidence" value="ECO:0007669"/>
    <property type="project" value="UniProtKB-KW"/>
</dbReference>
<evidence type="ECO:0000256" key="6">
    <source>
        <dbReference type="ARBA" id="ARBA00022592"/>
    </source>
</evidence>
<proteinExistence type="inferred from homology"/>
<evidence type="ECO:0000256" key="3">
    <source>
        <dbReference type="ARBA" id="ARBA00011738"/>
    </source>
</evidence>
<comment type="subcellular location">
    <subcellularLocation>
        <location evidence="1 8">Cytoplasm</location>
    </subcellularLocation>
</comment>